<evidence type="ECO:0000259" key="4">
    <source>
        <dbReference type="Pfam" id="PF00425"/>
    </source>
</evidence>
<evidence type="ECO:0000256" key="3">
    <source>
        <dbReference type="SAM" id="MobiDB-lite"/>
    </source>
</evidence>
<feature type="domain" description="Chorismate-utilising enzyme C-terminal" evidence="4">
    <location>
        <begin position="200"/>
        <end position="455"/>
    </location>
</feature>
<feature type="domain" description="Anthranilate synthase component I N-terminal" evidence="5">
    <location>
        <begin position="13"/>
        <end position="147"/>
    </location>
</feature>
<reference evidence="6" key="2">
    <citation type="submission" date="2020-09" db="EMBL/GenBank/DDBJ databases">
        <authorList>
            <person name="Sun Q."/>
            <person name="Sedlacek I."/>
        </authorList>
    </citation>
    <scope>NUCLEOTIDE SEQUENCE</scope>
    <source>
        <strain evidence="6">CCM 7684</strain>
    </source>
</reference>
<dbReference type="SUPFAM" id="SSF56322">
    <property type="entry name" value="ADC synthase"/>
    <property type="match status" value="1"/>
</dbReference>
<dbReference type="PANTHER" id="PTHR11236:SF50">
    <property type="entry name" value="AMINODEOXYCHORISMATE SYNTHASE COMPONENT 1"/>
    <property type="match status" value="1"/>
</dbReference>
<dbReference type="GO" id="GO:0046820">
    <property type="term" value="F:4-amino-4-deoxychorismate synthase activity"/>
    <property type="evidence" value="ECO:0007669"/>
    <property type="project" value="UniProtKB-EC"/>
</dbReference>
<dbReference type="PRINTS" id="PR00095">
    <property type="entry name" value="ANTSNTHASEI"/>
</dbReference>
<dbReference type="Pfam" id="PF00425">
    <property type="entry name" value="Chorismate_bind"/>
    <property type="match status" value="1"/>
</dbReference>
<dbReference type="Proteomes" id="UP000602745">
    <property type="component" value="Unassembled WGS sequence"/>
</dbReference>
<keyword evidence="7" id="KW-1185">Reference proteome</keyword>
<organism evidence="6 7">
    <name type="scientific">Agaricicola taiwanensis</name>
    <dbReference type="NCBI Taxonomy" id="591372"/>
    <lineage>
        <taxon>Bacteria</taxon>
        <taxon>Pseudomonadati</taxon>
        <taxon>Pseudomonadota</taxon>
        <taxon>Alphaproteobacteria</taxon>
        <taxon>Rhodobacterales</taxon>
        <taxon>Paracoccaceae</taxon>
        <taxon>Agaricicola</taxon>
    </lineage>
</organism>
<dbReference type="GO" id="GO:0000162">
    <property type="term" value="P:L-tryptophan biosynthetic process"/>
    <property type="evidence" value="ECO:0007669"/>
    <property type="project" value="TreeGrafter"/>
</dbReference>
<dbReference type="InterPro" id="IPR006805">
    <property type="entry name" value="Anth_synth_I_N"/>
</dbReference>
<dbReference type="InterPro" id="IPR005801">
    <property type="entry name" value="ADC_synthase"/>
</dbReference>
<dbReference type="Pfam" id="PF04715">
    <property type="entry name" value="Anth_synt_I_N"/>
    <property type="match status" value="1"/>
</dbReference>
<dbReference type="InterPro" id="IPR019999">
    <property type="entry name" value="Anth_synth_I-like"/>
</dbReference>
<proteinExistence type="predicted"/>
<name>A0A8J3E021_9RHOB</name>
<evidence type="ECO:0000256" key="1">
    <source>
        <dbReference type="ARBA" id="ARBA00013139"/>
    </source>
</evidence>
<dbReference type="InterPro" id="IPR015890">
    <property type="entry name" value="Chorismate_C"/>
</dbReference>
<dbReference type="InterPro" id="IPR005802">
    <property type="entry name" value="ADC_synth_comp_1"/>
</dbReference>
<evidence type="ECO:0000259" key="5">
    <source>
        <dbReference type="Pfam" id="PF04715"/>
    </source>
</evidence>
<evidence type="ECO:0000256" key="2">
    <source>
        <dbReference type="ARBA" id="ARBA00022679"/>
    </source>
</evidence>
<dbReference type="EC" id="2.6.1.85" evidence="1"/>
<dbReference type="PANTHER" id="PTHR11236">
    <property type="entry name" value="AMINOBENZOATE/ANTHRANILATE SYNTHASE"/>
    <property type="match status" value="1"/>
</dbReference>
<sequence length="467" mass="50694">MPQTLTIVRSIPWIDPVEAAGRLRGKGGLCFLDSAMFHDRLGRYSYVAADPYGVLKVSGGEVSWNGAAIDEAPLDAVSRRLGLFGQPIIEGLPPFQGGAIGYLSYEFGGLLEQLPAARTPRQGAMPQAELLFFDALCAFDHLEKRAWIVSTGLPEADGARRQARAVERAEEIERALRATPVPEGELPAIEREAWRSTFTRESYACAVGEAIEAILAGDIYQANISQRFTATLPEGFDAWAFYKRLRQINAAPFSAFIDRGDMAIASSSPERFLRVSGEEVETRPIKGTAPRASDPSEDEAHATALRRSEKDRAENLMIVDLLRNDLSRVCLPGTVMTPELCALETYAGVHHLVSVVTGRLQPGFGVADLMGAAFPGGSITGAPKIRAMEIISDIEQEQRGIYCGAIGYFGFNGESDTNIAIRTVLFQDGQASFQAGGGVTALSDPELEYQETLNKAERIFRAFEAPS</sequence>
<dbReference type="Gene3D" id="3.60.120.10">
    <property type="entry name" value="Anthranilate synthase"/>
    <property type="match status" value="1"/>
</dbReference>
<accession>A0A8J3E021</accession>
<dbReference type="NCBIfam" id="TIGR00553">
    <property type="entry name" value="pabB"/>
    <property type="match status" value="1"/>
</dbReference>
<dbReference type="EMBL" id="BMCP01000006">
    <property type="protein sequence ID" value="GGE52993.1"/>
    <property type="molecule type" value="Genomic_DNA"/>
</dbReference>
<feature type="region of interest" description="Disordered" evidence="3">
    <location>
        <begin position="276"/>
        <end position="300"/>
    </location>
</feature>
<evidence type="ECO:0000313" key="7">
    <source>
        <dbReference type="Proteomes" id="UP000602745"/>
    </source>
</evidence>
<dbReference type="AlphaFoldDB" id="A0A8J3E021"/>
<reference evidence="6" key="1">
    <citation type="journal article" date="2014" name="Int. J. Syst. Evol. Microbiol.">
        <title>Complete genome sequence of Corynebacterium casei LMG S-19264T (=DSM 44701T), isolated from a smear-ripened cheese.</title>
        <authorList>
            <consortium name="US DOE Joint Genome Institute (JGI-PGF)"/>
            <person name="Walter F."/>
            <person name="Albersmeier A."/>
            <person name="Kalinowski J."/>
            <person name="Ruckert C."/>
        </authorList>
    </citation>
    <scope>NUCLEOTIDE SEQUENCE</scope>
    <source>
        <strain evidence="6">CCM 7684</strain>
    </source>
</reference>
<gene>
    <name evidence="6" type="primary">pabB</name>
    <name evidence="6" type="ORF">GCM10007276_32520</name>
</gene>
<keyword evidence="2" id="KW-0808">Transferase</keyword>
<comment type="caution">
    <text evidence="6">The sequence shown here is derived from an EMBL/GenBank/DDBJ whole genome shotgun (WGS) entry which is preliminary data.</text>
</comment>
<dbReference type="GO" id="GO:0009396">
    <property type="term" value="P:folic acid-containing compound biosynthetic process"/>
    <property type="evidence" value="ECO:0007669"/>
    <property type="project" value="InterPro"/>
</dbReference>
<protein>
    <recommendedName>
        <fullName evidence="1">aminodeoxychorismate synthase</fullName>
        <ecNumber evidence="1">2.6.1.85</ecNumber>
    </recommendedName>
</protein>
<evidence type="ECO:0000313" key="6">
    <source>
        <dbReference type="EMBL" id="GGE52993.1"/>
    </source>
</evidence>